<keyword evidence="3" id="KW-0597">Phosphoprotein</keyword>
<dbReference type="Gene3D" id="3.30.565.10">
    <property type="entry name" value="Histidine kinase-like ATPase, C-terminal domain"/>
    <property type="match status" value="1"/>
</dbReference>
<evidence type="ECO:0000256" key="7">
    <source>
        <dbReference type="ARBA" id="ARBA00022840"/>
    </source>
</evidence>
<sequence>MKIFLKKRQWNIGFLLFAGFIVLGSIFYTSRLVKKLAKEEEKKVKLWADALNSLNSDLNQDITLLTEILQQNETTPIILINEKGEIIEHRNLKLADQKSKKDLKKALEKMKNGGLFFEIKNEHFKQTLYYDDSLLLKQLALYPFIQLGLITFLALLAYLVFSITKKAEQNQVWVGMSKETAHQLGTPISSLLAWMELLKESDIDKSLTQEMGKDVERLEVIAERFSKIGSKPILLSHDIKQILEDSIAYLKKRLSNKIEFSVNIDENIKSKPNLNKELFSWVIENTTKNAIDAMSGEGRLSFNLKQLPPNLCLDICDTGKGIPKKQFQTIFEPGYTTKKRGWGLGLSLAKRIIEEYHGGKIFVYRSEPGKGSCIRILLPTN</sequence>
<keyword evidence="12" id="KW-1185">Reference proteome</keyword>
<feature type="domain" description="Histidine kinase" evidence="10">
    <location>
        <begin position="179"/>
        <end position="381"/>
    </location>
</feature>
<dbReference type="OrthoDB" id="9815750at2"/>
<dbReference type="Proteomes" id="UP000289703">
    <property type="component" value="Unassembled WGS sequence"/>
</dbReference>
<dbReference type="AlphaFoldDB" id="A0A4Q1JMQ9"/>
<accession>A0A4Q1JMQ9</accession>
<dbReference type="InterPro" id="IPR004358">
    <property type="entry name" value="Sig_transdc_His_kin-like_C"/>
</dbReference>
<comment type="caution">
    <text evidence="11">The sequence shown here is derived from an EMBL/GenBank/DDBJ whole genome shotgun (WGS) entry which is preliminary data.</text>
</comment>
<dbReference type="PRINTS" id="PR00344">
    <property type="entry name" value="BCTRLSENSOR"/>
</dbReference>
<name>A0A4Q1JMQ9_9BACT</name>
<keyword evidence="9" id="KW-1133">Transmembrane helix</keyword>
<evidence type="ECO:0000256" key="9">
    <source>
        <dbReference type="SAM" id="Phobius"/>
    </source>
</evidence>
<evidence type="ECO:0000313" key="11">
    <source>
        <dbReference type="EMBL" id="RXQ94943.1"/>
    </source>
</evidence>
<keyword evidence="9" id="KW-0472">Membrane</keyword>
<dbReference type="GO" id="GO:0004673">
    <property type="term" value="F:protein histidine kinase activity"/>
    <property type="evidence" value="ECO:0007669"/>
    <property type="project" value="UniProtKB-EC"/>
</dbReference>
<evidence type="ECO:0000259" key="10">
    <source>
        <dbReference type="PROSITE" id="PS50109"/>
    </source>
</evidence>
<comment type="catalytic activity">
    <reaction evidence="1">
        <text>ATP + protein L-histidine = ADP + protein N-phospho-L-histidine.</text>
        <dbReference type="EC" id="2.7.13.3"/>
    </reaction>
</comment>
<keyword evidence="8" id="KW-0902">Two-component regulatory system</keyword>
<dbReference type="InterPro" id="IPR036890">
    <property type="entry name" value="HATPase_C_sf"/>
</dbReference>
<dbReference type="InterPro" id="IPR003594">
    <property type="entry name" value="HATPase_dom"/>
</dbReference>
<gene>
    <name evidence="11" type="ORF">EO244_07790</name>
</gene>
<evidence type="ECO:0000256" key="2">
    <source>
        <dbReference type="ARBA" id="ARBA00012438"/>
    </source>
</evidence>
<dbReference type="PANTHER" id="PTHR43065">
    <property type="entry name" value="SENSOR HISTIDINE KINASE"/>
    <property type="match status" value="1"/>
</dbReference>
<dbReference type="InterPro" id="IPR005467">
    <property type="entry name" value="His_kinase_dom"/>
</dbReference>
<evidence type="ECO:0000256" key="4">
    <source>
        <dbReference type="ARBA" id="ARBA00022679"/>
    </source>
</evidence>
<dbReference type="PANTHER" id="PTHR43065:SF10">
    <property type="entry name" value="PEROXIDE STRESS-ACTIVATED HISTIDINE KINASE MAK3"/>
    <property type="match status" value="1"/>
</dbReference>
<protein>
    <recommendedName>
        <fullName evidence="2">histidine kinase</fullName>
        <ecNumber evidence="2">2.7.13.3</ecNumber>
    </recommendedName>
</protein>
<organism evidence="11 12">
    <name type="scientific">Ancylomarina salipaludis</name>
    <dbReference type="NCBI Taxonomy" id="2501299"/>
    <lineage>
        <taxon>Bacteria</taxon>
        <taxon>Pseudomonadati</taxon>
        <taxon>Bacteroidota</taxon>
        <taxon>Bacteroidia</taxon>
        <taxon>Marinilabiliales</taxon>
        <taxon>Marinifilaceae</taxon>
        <taxon>Ancylomarina</taxon>
    </lineage>
</organism>
<dbReference type="RefSeq" id="WP_129254101.1">
    <property type="nucleotide sequence ID" value="NZ_SAXA01000006.1"/>
</dbReference>
<evidence type="ECO:0000256" key="6">
    <source>
        <dbReference type="ARBA" id="ARBA00022777"/>
    </source>
</evidence>
<dbReference type="SMART" id="SM00387">
    <property type="entry name" value="HATPase_c"/>
    <property type="match status" value="1"/>
</dbReference>
<proteinExistence type="predicted"/>
<keyword evidence="6 11" id="KW-0418">Kinase</keyword>
<evidence type="ECO:0000256" key="8">
    <source>
        <dbReference type="ARBA" id="ARBA00023012"/>
    </source>
</evidence>
<keyword evidence="4" id="KW-0808">Transferase</keyword>
<feature type="transmembrane region" description="Helical" evidence="9">
    <location>
        <begin position="12"/>
        <end position="30"/>
    </location>
</feature>
<keyword evidence="9" id="KW-0812">Transmembrane</keyword>
<dbReference type="PROSITE" id="PS50109">
    <property type="entry name" value="HIS_KIN"/>
    <property type="match status" value="1"/>
</dbReference>
<dbReference type="Pfam" id="PF02518">
    <property type="entry name" value="HATPase_c"/>
    <property type="match status" value="1"/>
</dbReference>
<dbReference type="GO" id="GO:0000160">
    <property type="term" value="P:phosphorelay signal transduction system"/>
    <property type="evidence" value="ECO:0007669"/>
    <property type="project" value="UniProtKB-KW"/>
</dbReference>
<dbReference type="EC" id="2.7.13.3" evidence="2"/>
<reference evidence="11 12" key="1">
    <citation type="submission" date="2019-01" db="EMBL/GenBank/DDBJ databases">
        <title>Ancylomarina salipaludis sp. nov., isolated from a salt marsh.</title>
        <authorList>
            <person name="Yoon J.-H."/>
        </authorList>
    </citation>
    <scope>NUCLEOTIDE SEQUENCE [LARGE SCALE GENOMIC DNA]</scope>
    <source>
        <strain evidence="11 12">SHSM-M15</strain>
    </source>
</reference>
<evidence type="ECO:0000256" key="3">
    <source>
        <dbReference type="ARBA" id="ARBA00022553"/>
    </source>
</evidence>
<keyword evidence="5" id="KW-0547">Nucleotide-binding</keyword>
<keyword evidence="7" id="KW-0067">ATP-binding</keyword>
<evidence type="ECO:0000256" key="5">
    <source>
        <dbReference type="ARBA" id="ARBA00022741"/>
    </source>
</evidence>
<dbReference type="EMBL" id="SAXA01000006">
    <property type="protein sequence ID" value="RXQ94943.1"/>
    <property type="molecule type" value="Genomic_DNA"/>
</dbReference>
<evidence type="ECO:0000313" key="12">
    <source>
        <dbReference type="Proteomes" id="UP000289703"/>
    </source>
</evidence>
<dbReference type="GO" id="GO:0005524">
    <property type="term" value="F:ATP binding"/>
    <property type="evidence" value="ECO:0007669"/>
    <property type="project" value="UniProtKB-KW"/>
</dbReference>
<dbReference type="SUPFAM" id="SSF55874">
    <property type="entry name" value="ATPase domain of HSP90 chaperone/DNA topoisomerase II/histidine kinase"/>
    <property type="match status" value="1"/>
</dbReference>
<dbReference type="CDD" id="cd00075">
    <property type="entry name" value="HATPase"/>
    <property type="match status" value="1"/>
</dbReference>
<evidence type="ECO:0000256" key="1">
    <source>
        <dbReference type="ARBA" id="ARBA00000085"/>
    </source>
</evidence>
<feature type="transmembrane region" description="Helical" evidence="9">
    <location>
        <begin position="139"/>
        <end position="161"/>
    </location>
</feature>